<evidence type="ECO:0000313" key="4">
    <source>
        <dbReference type="Proteomes" id="UP000199518"/>
    </source>
</evidence>
<protein>
    <submittedName>
        <fullName evidence="3">Multidrug efflux pump subunit AcrA (Membrane-fusion protein)</fullName>
    </submittedName>
</protein>
<dbReference type="PANTHER" id="PTHR30469:SF15">
    <property type="entry name" value="HLYD FAMILY OF SECRETION PROTEINS"/>
    <property type="match status" value="1"/>
</dbReference>
<gene>
    <name evidence="3" type="ORF">SAMN05421753_10687</name>
</gene>
<dbReference type="RefSeq" id="WP_175517298.1">
    <property type="nucleotide sequence ID" value="NZ_FOQD01000006.1"/>
</dbReference>
<evidence type="ECO:0000256" key="1">
    <source>
        <dbReference type="SAM" id="MobiDB-lite"/>
    </source>
</evidence>
<dbReference type="Pfam" id="PF25954">
    <property type="entry name" value="Beta-barrel_RND_2"/>
    <property type="match status" value="1"/>
</dbReference>
<dbReference type="PANTHER" id="PTHR30469">
    <property type="entry name" value="MULTIDRUG RESISTANCE PROTEIN MDTA"/>
    <property type="match status" value="1"/>
</dbReference>
<dbReference type="Proteomes" id="UP000199518">
    <property type="component" value="Unassembled WGS sequence"/>
</dbReference>
<keyword evidence="4" id="KW-1185">Reference proteome</keyword>
<organism evidence="3 4">
    <name type="scientific">Planctomicrobium piriforme</name>
    <dbReference type="NCBI Taxonomy" id="1576369"/>
    <lineage>
        <taxon>Bacteria</taxon>
        <taxon>Pseudomonadati</taxon>
        <taxon>Planctomycetota</taxon>
        <taxon>Planctomycetia</taxon>
        <taxon>Planctomycetales</taxon>
        <taxon>Planctomycetaceae</taxon>
        <taxon>Planctomicrobium</taxon>
    </lineage>
</organism>
<dbReference type="GO" id="GO:1990281">
    <property type="term" value="C:efflux pump complex"/>
    <property type="evidence" value="ECO:0007669"/>
    <property type="project" value="TreeGrafter"/>
</dbReference>
<dbReference type="Gene3D" id="2.40.30.170">
    <property type="match status" value="1"/>
</dbReference>
<feature type="domain" description="CusB-like beta-barrel" evidence="2">
    <location>
        <begin position="243"/>
        <end position="315"/>
    </location>
</feature>
<name>A0A1I3FY91_9PLAN</name>
<dbReference type="STRING" id="1576369.SAMN05421753_10687"/>
<dbReference type="GO" id="GO:0015562">
    <property type="term" value="F:efflux transmembrane transporter activity"/>
    <property type="evidence" value="ECO:0007669"/>
    <property type="project" value="TreeGrafter"/>
</dbReference>
<dbReference type="EMBL" id="FOQD01000006">
    <property type="protein sequence ID" value="SFI16155.1"/>
    <property type="molecule type" value="Genomic_DNA"/>
</dbReference>
<accession>A0A1I3FY91</accession>
<dbReference type="Gene3D" id="2.40.420.20">
    <property type="match status" value="1"/>
</dbReference>
<reference evidence="4" key="1">
    <citation type="submission" date="2016-10" db="EMBL/GenBank/DDBJ databases">
        <authorList>
            <person name="Varghese N."/>
            <person name="Submissions S."/>
        </authorList>
    </citation>
    <scope>NUCLEOTIDE SEQUENCE [LARGE SCALE GENOMIC DNA]</scope>
    <source>
        <strain evidence="4">DSM 26348</strain>
    </source>
</reference>
<evidence type="ECO:0000313" key="3">
    <source>
        <dbReference type="EMBL" id="SFI16155.1"/>
    </source>
</evidence>
<sequence length="419" mass="45015">MSELESQPARTPAPTGHSSRVATKGPWLQWLASVSLVAVGLGWLLLAPQHGSPMTAASPPARPSVEATGPGEIVVDMQTPIGKRLSVITIEEQTVSEPQLRVTGSIIASRRPGRGGNADFWQFSTPELLSTFTDRERSAADLDFATAQLTRIRDLARTKEDALQREVERSEKLVQSGTEAARDLALQRTSLMETRISNQRDIYEAETAIKTAHRNLIALGIQLQQAGLDPELLANASTALDIVAAEVPEGRIGIVALGQRCSARFFGLPNTDFIGTVAALSPVLSSERRTLRVLFSLHDPHDELRPGMFAEIGIGTDPRPVIRVPADSVIHIARDDYVLVIEEDKSAISKGNGETNSQRLRFRGSPITVGNAVQGRVEVLQGLKAGEQIAAGAVILLKPTLSSALDLPTAITISQGPPR</sequence>
<dbReference type="InterPro" id="IPR058792">
    <property type="entry name" value="Beta-barrel_RND_2"/>
</dbReference>
<proteinExistence type="predicted"/>
<dbReference type="AlphaFoldDB" id="A0A1I3FY91"/>
<evidence type="ECO:0000259" key="2">
    <source>
        <dbReference type="Pfam" id="PF25954"/>
    </source>
</evidence>
<feature type="region of interest" description="Disordered" evidence="1">
    <location>
        <begin position="1"/>
        <end position="21"/>
    </location>
</feature>